<evidence type="ECO:0000313" key="7">
    <source>
        <dbReference type="EMBL" id="MBB3938093.1"/>
    </source>
</evidence>
<evidence type="ECO:0000256" key="3">
    <source>
        <dbReference type="ARBA" id="ARBA00022723"/>
    </source>
</evidence>
<keyword evidence="3" id="KW-0479">Metal-binding</keyword>
<comment type="caution">
    <text evidence="7">The sequence shown here is derived from an EMBL/GenBank/DDBJ whole genome shotgun (WGS) entry which is preliminary data.</text>
</comment>
<accession>A0A7W6BU69</accession>
<evidence type="ECO:0000256" key="4">
    <source>
        <dbReference type="ARBA" id="ARBA00022842"/>
    </source>
</evidence>
<proteinExistence type="predicted"/>
<dbReference type="InterPro" id="IPR000123">
    <property type="entry name" value="Reverse_transcriptase_msDNA"/>
</dbReference>
<dbReference type="RefSeq" id="WP_090966398.1">
    <property type="nucleotide sequence ID" value="NZ_FOOA01000028.1"/>
</dbReference>
<evidence type="ECO:0000313" key="8">
    <source>
        <dbReference type="Proteomes" id="UP000531216"/>
    </source>
</evidence>
<feature type="domain" description="Reverse transcriptase" evidence="6">
    <location>
        <begin position="50"/>
        <end position="225"/>
    </location>
</feature>
<keyword evidence="5" id="KW-0695">RNA-directed DNA polymerase</keyword>
<name>A0A7W6BU69_9HYPH</name>
<keyword evidence="2" id="KW-0548">Nucleotidyltransferase</keyword>
<reference evidence="7 8" key="1">
    <citation type="submission" date="2020-08" db="EMBL/GenBank/DDBJ databases">
        <title>Genomic Encyclopedia of Type Strains, Phase IV (KMG-IV): sequencing the most valuable type-strain genomes for metagenomic binning, comparative biology and taxonomic classification.</title>
        <authorList>
            <person name="Goeker M."/>
        </authorList>
    </citation>
    <scope>NUCLEOTIDE SEQUENCE [LARGE SCALE GENOMIC DNA]</scope>
    <source>
        <strain evidence="7 8">DSM 25024</strain>
    </source>
</reference>
<dbReference type="Pfam" id="PF00078">
    <property type="entry name" value="RVT_1"/>
    <property type="match status" value="1"/>
</dbReference>
<evidence type="ECO:0000256" key="2">
    <source>
        <dbReference type="ARBA" id="ARBA00022695"/>
    </source>
</evidence>
<protein>
    <recommendedName>
        <fullName evidence="6">Reverse transcriptase domain-containing protein</fullName>
    </recommendedName>
</protein>
<dbReference type="OrthoDB" id="7055795at2"/>
<dbReference type="GO" id="GO:0003964">
    <property type="term" value="F:RNA-directed DNA polymerase activity"/>
    <property type="evidence" value="ECO:0007669"/>
    <property type="project" value="UniProtKB-KW"/>
</dbReference>
<evidence type="ECO:0000259" key="6">
    <source>
        <dbReference type="Pfam" id="PF00078"/>
    </source>
</evidence>
<dbReference type="InterPro" id="IPR000477">
    <property type="entry name" value="RT_dom"/>
</dbReference>
<evidence type="ECO:0000256" key="1">
    <source>
        <dbReference type="ARBA" id="ARBA00022679"/>
    </source>
</evidence>
<sequence>MSPSRYPLHQSPFYKLTTRKRLATILGTDTATIKRLANDGDGFYREFDVTKKSGGKRGVEEPSAGLKDIQSRIAGKLSRIAPPDYLFCPVKGRCYVSNASQHRGNRVVRCLDVRRYFPSTSFERVLWFFRSVMLCSEDVAWHLAKIATYKGHLPTGSPLSPIMAYYAHYDVWEAISAICKEHGYTLTVYIDDVTISGHNVSAAVVWSIKKAIHRAGLRYHKEKAYIDRPSEITGVIVDGDKLTVPNRQLQKLNRARRDLKTAANADDRKTHRNKVMGLSSQIVQVQKIARSPSAT</sequence>
<dbReference type="AlphaFoldDB" id="A0A7W6BU69"/>
<dbReference type="GO" id="GO:0003723">
    <property type="term" value="F:RNA binding"/>
    <property type="evidence" value="ECO:0007669"/>
    <property type="project" value="InterPro"/>
</dbReference>
<dbReference type="Proteomes" id="UP000531216">
    <property type="component" value="Unassembled WGS sequence"/>
</dbReference>
<dbReference type="EMBL" id="JACIDO010000017">
    <property type="protein sequence ID" value="MBB3938093.1"/>
    <property type="molecule type" value="Genomic_DNA"/>
</dbReference>
<gene>
    <name evidence="7" type="ORF">GGR05_004263</name>
</gene>
<dbReference type="PRINTS" id="PR00866">
    <property type="entry name" value="RNADNAPOLMS"/>
</dbReference>
<keyword evidence="4" id="KW-0460">Magnesium</keyword>
<dbReference type="GO" id="GO:0046872">
    <property type="term" value="F:metal ion binding"/>
    <property type="evidence" value="ECO:0007669"/>
    <property type="project" value="UniProtKB-KW"/>
</dbReference>
<keyword evidence="8" id="KW-1185">Reference proteome</keyword>
<keyword evidence="1" id="KW-0808">Transferase</keyword>
<evidence type="ECO:0000256" key="5">
    <source>
        <dbReference type="ARBA" id="ARBA00022918"/>
    </source>
</evidence>
<dbReference type="CDD" id="cd03487">
    <property type="entry name" value="RT_Bac_retron_II"/>
    <property type="match status" value="1"/>
</dbReference>
<organism evidence="7 8">
    <name type="scientific">Aureimonas phyllosphaerae</name>
    <dbReference type="NCBI Taxonomy" id="1166078"/>
    <lineage>
        <taxon>Bacteria</taxon>
        <taxon>Pseudomonadati</taxon>
        <taxon>Pseudomonadota</taxon>
        <taxon>Alphaproteobacteria</taxon>
        <taxon>Hyphomicrobiales</taxon>
        <taxon>Aurantimonadaceae</taxon>
        <taxon>Aureimonas</taxon>
    </lineage>
</organism>